<keyword evidence="1" id="KW-0732">Signal</keyword>
<dbReference type="RefSeq" id="WP_161717507.1">
    <property type="nucleotide sequence ID" value="NZ_JAAAPO010000002.1"/>
</dbReference>
<name>A0ABW9XCM5_9SPHN</name>
<reference evidence="3" key="1">
    <citation type="submission" date="2020-01" db="EMBL/GenBank/DDBJ databases">
        <title>Sphingomonas sp. strain CSW-10.</title>
        <authorList>
            <person name="Chen W.-M."/>
        </authorList>
    </citation>
    <scope>NUCLEOTIDE SEQUENCE [LARGE SCALE GENOMIC DNA]</scope>
    <source>
        <strain evidence="3">FSY-8</strain>
    </source>
</reference>
<comment type="caution">
    <text evidence="2">The sequence shown here is derived from an EMBL/GenBank/DDBJ whole genome shotgun (WGS) entry which is preliminary data.</text>
</comment>
<evidence type="ECO:0000313" key="2">
    <source>
        <dbReference type="EMBL" id="NBC36280.1"/>
    </source>
</evidence>
<proteinExistence type="predicted"/>
<evidence type="ECO:0000313" key="3">
    <source>
        <dbReference type="Proteomes" id="UP000753724"/>
    </source>
</evidence>
<keyword evidence="3" id="KW-1185">Reference proteome</keyword>
<feature type="chain" id="PRO_5045538841" evidence="1">
    <location>
        <begin position="20"/>
        <end position="152"/>
    </location>
</feature>
<organism evidence="2 3">
    <name type="scientific">Novosphingobium ovatum</name>
    <dbReference type="NCBI Taxonomy" id="1908523"/>
    <lineage>
        <taxon>Bacteria</taxon>
        <taxon>Pseudomonadati</taxon>
        <taxon>Pseudomonadota</taxon>
        <taxon>Alphaproteobacteria</taxon>
        <taxon>Sphingomonadales</taxon>
        <taxon>Sphingomonadaceae</taxon>
        <taxon>Novosphingobium</taxon>
    </lineage>
</organism>
<evidence type="ECO:0000256" key="1">
    <source>
        <dbReference type="SAM" id="SignalP"/>
    </source>
</evidence>
<feature type="signal peptide" evidence="1">
    <location>
        <begin position="1"/>
        <end position="19"/>
    </location>
</feature>
<gene>
    <name evidence="2" type="ORF">GTZ99_06875</name>
</gene>
<dbReference type="EMBL" id="JAAAPO010000002">
    <property type="protein sequence ID" value="NBC36280.1"/>
    <property type="molecule type" value="Genomic_DNA"/>
</dbReference>
<accession>A0ABW9XCM5</accession>
<dbReference type="Proteomes" id="UP000753724">
    <property type="component" value="Unassembled WGS sequence"/>
</dbReference>
<sequence>MRKMLCLAGMVMMAVPAHAQDAPALPIHAELFSWGQKIEVWDIAPDGKVQVWQDRAAPGKPSAPVTATGWLNASGVAEVAMRSYILRARAGTPVDCGPPIHDVPAGSLRWGEGADAPRLSFGFGCTSDAAKALNSDISALFGIVHKTAPLAP</sequence>
<protein>
    <submittedName>
        <fullName evidence="2">Uncharacterized protein</fullName>
    </submittedName>
</protein>